<dbReference type="SUPFAM" id="SSF52058">
    <property type="entry name" value="L domain-like"/>
    <property type="match status" value="1"/>
</dbReference>
<evidence type="ECO:0000256" key="1">
    <source>
        <dbReference type="ARBA" id="ARBA00022614"/>
    </source>
</evidence>
<dbReference type="InterPro" id="IPR050541">
    <property type="entry name" value="LRR_TM_domain-containing"/>
</dbReference>
<keyword evidence="2 4" id="KW-0732">Signal</keyword>
<organism evidence="5 6">
    <name type="scientific">Brassicogethes aeneus</name>
    <name type="common">Rape pollen beetle</name>
    <name type="synonym">Meligethes aeneus</name>
    <dbReference type="NCBI Taxonomy" id="1431903"/>
    <lineage>
        <taxon>Eukaryota</taxon>
        <taxon>Metazoa</taxon>
        <taxon>Ecdysozoa</taxon>
        <taxon>Arthropoda</taxon>
        <taxon>Hexapoda</taxon>
        <taxon>Insecta</taxon>
        <taxon>Pterygota</taxon>
        <taxon>Neoptera</taxon>
        <taxon>Endopterygota</taxon>
        <taxon>Coleoptera</taxon>
        <taxon>Polyphaga</taxon>
        <taxon>Cucujiformia</taxon>
        <taxon>Nitidulidae</taxon>
        <taxon>Meligethinae</taxon>
        <taxon>Brassicogethes</taxon>
    </lineage>
</organism>
<dbReference type="InterPro" id="IPR003591">
    <property type="entry name" value="Leu-rich_rpt_typical-subtyp"/>
</dbReference>
<dbReference type="Proteomes" id="UP001154078">
    <property type="component" value="Chromosome 2"/>
</dbReference>
<gene>
    <name evidence="5" type="ORF">MELIAE_LOCUS4102</name>
</gene>
<protein>
    <submittedName>
        <fullName evidence="5">Uncharacterized protein</fullName>
    </submittedName>
</protein>
<dbReference type="OrthoDB" id="676979at2759"/>
<dbReference type="AlphaFoldDB" id="A0A9P0FFV1"/>
<reference evidence="5" key="1">
    <citation type="submission" date="2021-12" db="EMBL/GenBank/DDBJ databases">
        <authorList>
            <person name="King R."/>
        </authorList>
    </citation>
    <scope>NUCLEOTIDE SEQUENCE</scope>
</reference>
<feature type="signal peptide" evidence="4">
    <location>
        <begin position="1"/>
        <end position="22"/>
    </location>
</feature>
<sequence length="367" mass="42060">MSSLKAYLIFLNIVLCFHVITSHTCHSFKNVTVLLHQKSGDPFNKTVNGCIERIEFNEKNVVTEAYIRNQSLPTLGRESVRNMVKLKTLVFWGCNIVNVESGAFRNLPRLKNLQISYGNLKEISRDVFHAAPTLELLRIHNNEIDIIADQALANLPGLKKIYAGNNMLEYWNREWFTNSTSLEIMDFQFNKIRTLPRRAFENLQNLKQIFFDYNEISNIHDNAFIGLKNLDYLGLRFNRLVSINENIFPSSLKIRSLLLDANYLNYLSNELLNKISVSELTLDGNPWKCPCLDRIHFWLHSSNGTLNKADSCTGSSIPDCAISKTYSTTCLETVDSDLTKKYIKSLRGLSKPLDKYCARTDYILIAV</sequence>
<evidence type="ECO:0000256" key="3">
    <source>
        <dbReference type="ARBA" id="ARBA00022737"/>
    </source>
</evidence>
<dbReference type="InterPro" id="IPR001611">
    <property type="entry name" value="Leu-rich_rpt"/>
</dbReference>
<dbReference type="GO" id="GO:0005886">
    <property type="term" value="C:plasma membrane"/>
    <property type="evidence" value="ECO:0007669"/>
    <property type="project" value="TreeGrafter"/>
</dbReference>
<dbReference type="EMBL" id="OV121133">
    <property type="protein sequence ID" value="CAH0551515.1"/>
    <property type="molecule type" value="Genomic_DNA"/>
</dbReference>
<dbReference type="SMART" id="SM00369">
    <property type="entry name" value="LRR_TYP"/>
    <property type="match status" value="7"/>
</dbReference>
<dbReference type="Pfam" id="PF13855">
    <property type="entry name" value="LRR_8"/>
    <property type="match status" value="2"/>
</dbReference>
<evidence type="ECO:0000256" key="2">
    <source>
        <dbReference type="ARBA" id="ARBA00022729"/>
    </source>
</evidence>
<accession>A0A9P0FFV1</accession>
<name>A0A9P0FFV1_BRAAE</name>
<feature type="chain" id="PRO_5040224039" evidence="4">
    <location>
        <begin position="23"/>
        <end position="367"/>
    </location>
</feature>
<dbReference type="InterPro" id="IPR032675">
    <property type="entry name" value="LRR_dom_sf"/>
</dbReference>
<dbReference type="PANTHER" id="PTHR24369:SF210">
    <property type="entry name" value="CHAOPTIN-RELATED"/>
    <property type="match status" value="1"/>
</dbReference>
<dbReference type="PANTHER" id="PTHR24369">
    <property type="entry name" value="ANTIGEN BSP, PUTATIVE-RELATED"/>
    <property type="match status" value="1"/>
</dbReference>
<dbReference type="Gene3D" id="3.80.10.10">
    <property type="entry name" value="Ribonuclease Inhibitor"/>
    <property type="match status" value="2"/>
</dbReference>
<keyword evidence="3" id="KW-0677">Repeat</keyword>
<proteinExistence type="predicted"/>
<evidence type="ECO:0000313" key="6">
    <source>
        <dbReference type="Proteomes" id="UP001154078"/>
    </source>
</evidence>
<evidence type="ECO:0000256" key="4">
    <source>
        <dbReference type="SAM" id="SignalP"/>
    </source>
</evidence>
<keyword evidence="1" id="KW-0433">Leucine-rich repeat</keyword>
<evidence type="ECO:0000313" key="5">
    <source>
        <dbReference type="EMBL" id="CAH0551515.1"/>
    </source>
</evidence>
<keyword evidence="6" id="KW-1185">Reference proteome</keyword>